<reference evidence="7" key="1">
    <citation type="journal article" date="2006" name="Science">
        <title>Ancient noncoding elements conserved in the human genome.</title>
        <authorList>
            <person name="Venkatesh B."/>
            <person name="Kirkness E.F."/>
            <person name="Loh Y.H."/>
            <person name="Halpern A.L."/>
            <person name="Lee A.P."/>
            <person name="Johnson J."/>
            <person name="Dandona N."/>
            <person name="Viswanathan L.D."/>
            <person name="Tay A."/>
            <person name="Venter J.C."/>
            <person name="Strausberg R.L."/>
            <person name="Brenner S."/>
        </authorList>
    </citation>
    <scope>NUCLEOTIDE SEQUENCE [LARGE SCALE GENOMIC DNA]</scope>
</reference>
<dbReference type="Gene3D" id="3.40.50.300">
    <property type="entry name" value="P-loop containing nucleotide triphosphate hydrolases"/>
    <property type="match status" value="1"/>
</dbReference>
<dbReference type="InParanoid" id="A0A4W3IVS0"/>
<proteinExistence type="inferred from homology"/>
<dbReference type="Pfam" id="PF00685">
    <property type="entry name" value="Sulfotransfer_1"/>
    <property type="match status" value="1"/>
</dbReference>
<evidence type="ECO:0000259" key="5">
    <source>
        <dbReference type="PROSITE" id="PS51212"/>
    </source>
</evidence>
<dbReference type="CTD" id="9671"/>
<dbReference type="KEGG" id="cmk:103184006"/>
<keyword evidence="4" id="KW-0812">Transmembrane</keyword>
<dbReference type="AlphaFoldDB" id="A0A4W3IVS0"/>
<name>A0A4W3IVS0_CALMI</name>
<feature type="region of interest" description="Disordered" evidence="3">
    <location>
        <begin position="124"/>
        <end position="162"/>
    </location>
</feature>
<dbReference type="GeneTree" id="ENSGT00940000159434"/>
<reference evidence="6" key="5">
    <citation type="submission" date="2025-09" db="UniProtKB">
        <authorList>
            <consortium name="Ensembl"/>
        </authorList>
    </citation>
    <scope>IDENTIFICATION</scope>
</reference>
<evidence type="ECO:0000256" key="1">
    <source>
        <dbReference type="ARBA" id="ARBA00010236"/>
    </source>
</evidence>
<dbReference type="InterPro" id="IPR027417">
    <property type="entry name" value="P-loop_NTPase"/>
</dbReference>
<feature type="domain" description="WSC" evidence="5">
    <location>
        <begin position="285"/>
        <end position="379"/>
    </location>
</feature>
<feature type="compositionally biased region" description="Basic and acidic residues" evidence="3">
    <location>
        <begin position="126"/>
        <end position="135"/>
    </location>
</feature>
<protein>
    <submittedName>
        <fullName evidence="6">WSC domain containing 2</fullName>
    </submittedName>
</protein>
<dbReference type="Pfam" id="PF01822">
    <property type="entry name" value="WSC"/>
    <property type="match status" value="2"/>
</dbReference>
<evidence type="ECO:0000256" key="3">
    <source>
        <dbReference type="SAM" id="MobiDB-lite"/>
    </source>
</evidence>
<dbReference type="SMART" id="SM00321">
    <property type="entry name" value="WSC"/>
    <property type="match status" value="2"/>
</dbReference>
<sequence length="620" mass="70355">MKTSLIYNNRNNNNKYIVTHLQIDIFFVHHLASTGGDEAGMARLTLKIQRYFRRKPIRFFSFIIVYLMAGSLAYLHSGFVGDSYLAYKDPRPGEGVLAVAGRPGREGLQRLALLHLGRGYSQALESDQRPGDKHGAAPRRFGPPWMKAASQDSGDKLKPGERVGSWSRALKGKVSRDLEDNRARYVGCYLDSTKHRALRGSAFFDYRKMTVFRCQDNCAERGYQYAGLEFGAECYCGHKIQTQNTSETECNMKCKGEKSSVCGGGNRLSVYQLELTQDSARRYGSAVFRGCFKKPGNVSLALPASSVLLNMSVEKCVEFCTEKEYTLAVLGGTSCHCGFPTVRFTLHEPEDENLCLQRCAGEELENCGNEEYFVVYQTQVQDNRCMDRRFLPTRSKRLVALASFPGAGNTWGRHLIELSTGYYTGSYYFDGSLYNKGFKGERDHWKSGRSICIKTHESGRREIEAFDGAILLVRNPYKALMAEFNRKYGGHIGFASEAHWKGKEWPEFVRNYAPWWASHTLDWLQFGRKVLVVHYEELKRDLFKQLKRMVGVLGGQVSEDRLLCVECQKDGSFKRSGLRKLEYDPYTPTMKTLISSLIKTVDVALKLRNMTGVPEDYIPR</sequence>
<dbReference type="PROSITE" id="PS51212">
    <property type="entry name" value="WSC"/>
    <property type="match status" value="2"/>
</dbReference>
<dbReference type="SUPFAM" id="SSF52540">
    <property type="entry name" value="P-loop containing nucleoside triphosphate hydrolases"/>
    <property type="match status" value="1"/>
</dbReference>
<keyword evidence="2" id="KW-0677">Repeat</keyword>
<dbReference type="Proteomes" id="UP000314986">
    <property type="component" value="Unassembled WGS sequence"/>
</dbReference>
<dbReference type="Ensembl" id="ENSCMIT00000034085.1">
    <property type="protein sequence ID" value="ENSCMIP00000033577.1"/>
    <property type="gene ID" value="ENSCMIG00000014328.1"/>
</dbReference>
<dbReference type="PANTHER" id="PTHR45964:SF7">
    <property type="entry name" value="SIALATE:O-SULFOTRANSFERASE 2"/>
    <property type="match status" value="1"/>
</dbReference>
<dbReference type="InterPro" id="IPR002889">
    <property type="entry name" value="WSC_carb-bd"/>
</dbReference>
<feature type="domain" description="WSC" evidence="5">
    <location>
        <begin position="182"/>
        <end position="274"/>
    </location>
</feature>
<reference evidence="7" key="2">
    <citation type="journal article" date="2007" name="PLoS Biol.">
        <title>Survey sequencing and comparative analysis of the elephant shark (Callorhinchus milii) genome.</title>
        <authorList>
            <person name="Venkatesh B."/>
            <person name="Kirkness E.F."/>
            <person name="Loh Y.H."/>
            <person name="Halpern A.L."/>
            <person name="Lee A.P."/>
            <person name="Johnson J."/>
            <person name="Dandona N."/>
            <person name="Viswanathan L.D."/>
            <person name="Tay A."/>
            <person name="Venter J.C."/>
            <person name="Strausberg R.L."/>
            <person name="Brenner S."/>
        </authorList>
    </citation>
    <scope>NUCLEOTIDE SEQUENCE [LARGE SCALE GENOMIC DNA]</scope>
</reference>
<gene>
    <name evidence="6" type="primary">wscd2</name>
</gene>
<keyword evidence="4" id="KW-0472">Membrane</keyword>
<evidence type="ECO:0000256" key="2">
    <source>
        <dbReference type="ARBA" id="ARBA00022737"/>
    </source>
</evidence>
<dbReference type="InterPro" id="IPR051589">
    <property type="entry name" value="Sialate-O-sulfotransferase"/>
</dbReference>
<evidence type="ECO:0000256" key="4">
    <source>
        <dbReference type="SAM" id="Phobius"/>
    </source>
</evidence>
<reference evidence="7" key="3">
    <citation type="journal article" date="2014" name="Nature">
        <title>Elephant shark genome provides unique insights into gnathostome evolution.</title>
        <authorList>
            <consortium name="International Elephant Shark Genome Sequencing Consortium"/>
            <person name="Venkatesh B."/>
            <person name="Lee A.P."/>
            <person name="Ravi V."/>
            <person name="Maurya A.K."/>
            <person name="Lian M.M."/>
            <person name="Swann J.B."/>
            <person name="Ohta Y."/>
            <person name="Flajnik M.F."/>
            <person name="Sutoh Y."/>
            <person name="Kasahara M."/>
            <person name="Hoon S."/>
            <person name="Gangu V."/>
            <person name="Roy S.W."/>
            <person name="Irimia M."/>
            <person name="Korzh V."/>
            <person name="Kondrychyn I."/>
            <person name="Lim Z.W."/>
            <person name="Tay B.H."/>
            <person name="Tohari S."/>
            <person name="Kong K.W."/>
            <person name="Ho S."/>
            <person name="Lorente-Galdos B."/>
            <person name="Quilez J."/>
            <person name="Marques-Bonet T."/>
            <person name="Raney B.J."/>
            <person name="Ingham P.W."/>
            <person name="Tay A."/>
            <person name="Hillier L.W."/>
            <person name="Minx P."/>
            <person name="Boehm T."/>
            <person name="Wilson R.K."/>
            <person name="Brenner S."/>
            <person name="Warren W.C."/>
        </authorList>
    </citation>
    <scope>NUCLEOTIDE SEQUENCE [LARGE SCALE GENOMIC DNA]</scope>
</reference>
<organism evidence="6 7">
    <name type="scientific">Callorhinchus milii</name>
    <name type="common">Ghost shark</name>
    <dbReference type="NCBI Taxonomy" id="7868"/>
    <lineage>
        <taxon>Eukaryota</taxon>
        <taxon>Metazoa</taxon>
        <taxon>Chordata</taxon>
        <taxon>Craniata</taxon>
        <taxon>Vertebrata</taxon>
        <taxon>Chondrichthyes</taxon>
        <taxon>Holocephali</taxon>
        <taxon>Chimaeriformes</taxon>
        <taxon>Callorhinchidae</taxon>
        <taxon>Callorhinchus</taxon>
    </lineage>
</organism>
<dbReference type="OrthoDB" id="5985073at2759"/>
<feature type="transmembrane region" description="Helical" evidence="4">
    <location>
        <begin position="57"/>
        <end position="75"/>
    </location>
</feature>
<keyword evidence="7" id="KW-1185">Reference proteome</keyword>
<evidence type="ECO:0000313" key="7">
    <source>
        <dbReference type="Proteomes" id="UP000314986"/>
    </source>
</evidence>
<reference evidence="6" key="4">
    <citation type="submission" date="2025-08" db="UniProtKB">
        <authorList>
            <consortium name="Ensembl"/>
        </authorList>
    </citation>
    <scope>IDENTIFICATION</scope>
</reference>
<evidence type="ECO:0000313" key="6">
    <source>
        <dbReference type="Ensembl" id="ENSCMIP00000033577.1"/>
    </source>
</evidence>
<dbReference type="PANTHER" id="PTHR45964">
    <property type="entry name" value="WSCD FAMILY MEMBER CG9164"/>
    <property type="match status" value="1"/>
</dbReference>
<dbReference type="GeneID" id="103184006"/>
<comment type="similarity">
    <text evidence="1">Belongs to the WSCD family.</text>
</comment>
<accession>A0A4W3IVS0</accession>
<dbReference type="OMA" id="ERSNTCG"/>
<dbReference type="InterPro" id="IPR000863">
    <property type="entry name" value="Sulfotransferase_dom"/>
</dbReference>
<keyword evidence="4" id="KW-1133">Transmembrane helix</keyword>
<dbReference type="GO" id="GO:0008146">
    <property type="term" value="F:sulfotransferase activity"/>
    <property type="evidence" value="ECO:0007669"/>
    <property type="project" value="InterPro"/>
</dbReference>
<dbReference type="STRING" id="7868.ENSCMIP00000033577"/>